<dbReference type="GO" id="GO:0042910">
    <property type="term" value="F:xenobiotic transmembrane transporter activity"/>
    <property type="evidence" value="ECO:0007669"/>
    <property type="project" value="TreeGrafter"/>
</dbReference>
<feature type="transmembrane region" description="Helical" evidence="2">
    <location>
        <begin position="496"/>
        <end position="518"/>
    </location>
</feature>
<feature type="region of interest" description="Disordered" evidence="1">
    <location>
        <begin position="1172"/>
        <end position="1434"/>
    </location>
</feature>
<dbReference type="PANTHER" id="PTHR32063">
    <property type="match status" value="1"/>
</dbReference>
<evidence type="ECO:0000313" key="4">
    <source>
        <dbReference type="Proteomes" id="UP000064201"/>
    </source>
</evidence>
<dbReference type="Gene3D" id="1.20.1640.10">
    <property type="entry name" value="Multidrug efflux transporter AcrB transmembrane domain"/>
    <property type="match status" value="2"/>
</dbReference>
<sequence length="1434" mass="151597">MAEDDKQSETGFRQKHGDPGIAGRMAAAFIHSPLSSLLLIASIAIGILGLMVTPRQEDPQISVPMVDIMVSYPGVPSEQVASLAARPLERLMSELSGVDNVYSVSHRGEAMVTVQFDVGEDMESSIVKVHDKLFANRDLMPPGVSEPMVKAKGADDVPVVNLTFWSHEVDDALLRQIALDAQQQLNEVPDTSQSFVVSGREERLRIEVLPERLAGYDISLDEIAQAVQSANVEGAAGRIESGGLSTAVYTGRFFTGAADLEQLLVAVSDGQPVYLRDVAEVTYGPGELERFVRHYSGPAAPQPDAAPEGAAAVTLAIAKKPGSNGVTVANDVLERLERLKGSVIPDNVEVAVSRNYGKSANEKVNELLFKLFIATFAVTILVGLFLGVRAAVVVLIVIPVVILFTVFSAWLLGYTIDRVSLFALIFSIGILVDDAIVVVENIYRRWLMKRGIDTETTVDAVREVGNPTILATFTVIAALLPMGFVSGMMGPYMQPIPVLGSVAMLFSLVAAFVFTPWLTQRLRPSMAYLEKATDKEHRQAEKLGRFYRTVIPGLADNRVRGYAFLIAVIVIFFLMVSLFMTTDVRVKMLPLDNKPEFQVMVNFPEGTALTETGTLSHDMASALREMDEVVALQSYVGTASPFNFNGLVRHYYLRNEPWQGDIQVQLVDKGDRSRTSHDIATEARERLTPLAEAAGARIQVVEMPPGPPVLQSIVAEIYGPDAATRRAVARDLEGMFAGAEHVADVDSFLQAPHNVWHFDVDRDKALRRGVTVDTINRTLETAIGGQILGDVKAQSLVEPHLIEMRLPMATRNDIRQLEMLPISTRQGGSIPLAELGEFVQRPQDEPIYHKNLRPVEYVTGEVVGRLAAPVYGMLEVQEQLEDYRLPDGSQVQPHWLGPPPNDGSTAFEWAGEWTVTYVTFRDMGIAFAIALILIYMLVVWEFGNFVLPGIIMAPIPLTLIGIIPGHWLMNAEFTATSMIGFIALAGIIVRNSILLVDFGRQAVDEGHDVRDAMILACQARTRPIIITALALLAGSSVILFDPIFQGMAISLMFGTVVATLLTLVVIPLGCISGRRAFCPTSLDEDGAATAGCGNGNGHAVHAGVTASATQGASPGASGEGNDLFGPREGGPVTQVVQYAGLYLKCLVVAFIEGLRDLALALGRLIRSFIERRRNGDGGPPPPSGGSGGPFAGPGGPTGGAPGSGGASGTGSGGGAATPQPRSEHPSADSKPPGPVAQAPEATGTPERAASTPATGNAGAQDAGAAPSSRAQAEKADAGSAKQADTSRTTSRAGAGKTTASTTPVGSRAGKAGSTRGAGDTAGTKATKKSPAGTSVSAKDKAAAASKTSGDTSVSGSATKGRASSTNKGTGTRKTGSAGANKRAPTASNKKIGGMSKTGTTSSKTGRKDSGSTPKGSGKSGTPGKGRTRRGIRLK</sequence>
<keyword evidence="2" id="KW-0472">Membrane</keyword>
<dbReference type="SUPFAM" id="SSF82693">
    <property type="entry name" value="Multidrug efflux transporter AcrB pore domain, PN1, PN2, PC1 and PC2 subdomains"/>
    <property type="match status" value="3"/>
</dbReference>
<keyword evidence="4" id="KW-1185">Reference proteome</keyword>
<dbReference type="PRINTS" id="PR00702">
    <property type="entry name" value="ACRIFLAVINRP"/>
</dbReference>
<protein>
    <submittedName>
        <fullName evidence="3">Acriflavin resistance protein</fullName>
    </submittedName>
</protein>
<feature type="compositionally biased region" description="Gly residues" evidence="1">
    <location>
        <begin position="1184"/>
        <end position="1215"/>
    </location>
</feature>
<accession>A0A0G3G383</accession>
<feature type="compositionally biased region" description="Low complexity" evidence="1">
    <location>
        <begin position="1342"/>
        <end position="1352"/>
    </location>
</feature>
<feature type="compositionally biased region" description="Low complexity" evidence="1">
    <location>
        <begin position="1389"/>
        <end position="1403"/>
    </location>
</feature>
<feature type="transmembrane region" description="Helical" evidence="2">
    <location>
        <begin position="367"/>
        <end position="386"/>
    </location>
</feature>
<keyword evidence="2" id="KW-0812">Transmembrane</keyword>
<dbReference type="Pfam" id="PF00873">
    <property type="entry name" value="ACR_tran"/>
    <property type="match status" value="1"/>
</dbReference>
<dbReference type="STRING" id="106634.TVD_09840"/>
<feature type="transmembrane region" description="Helical" evidence="2">
    <location>
        <begin position="1023"/>
        <end position="1040"/>
    </location>
</feature>
<feature type="transmembrane region" description="Helical" evidence="2">
    <location>
        <begin position="973"/>
        <end position="993"/>
    </location>
</feature>
<feature type="transmembrane region" description="Helical" evidence="2">
    <location>
        <begin position="464"/>
        <end position="484"/>
    </location>
</feature>
<dbReference type="Gene3D" id="3.30.70.1430">
    <property type="entry name" value="Multidrug efflux transporter AcrB pore domain"/>
    <property type="match status" value="2"/>
</dbReference>
<dbReference type="InterPro" id="IPR001036">
    <property type="entry name" value="Acrflvin-R"/>
</dbReference>
<feature type="compositionally biased region" description="Polar residues" evidence="1">
    <location>
        <begin position="1353"/>
        <end position="1374"/>
    </location>
</feature>
<dbReference type="Proteomes" id="UP000064201">
    <property type="component" value="Chromosome"/>
</dbReference>
<feature type="transmembrane region" description="Helical" evidence="2">
    <location>
        <begin position="393"/>
        <end position="413"/>
    </location>
</feature>
<dbReference type="RefSeq" id="WP_047251510.1">
    <property type="nucleotide sequence ID" value="NZ_CP011367.1"/>
</dbReference>
<dbReference type="OrthoDB" id="9758297at2"/>
<dbReference type="EMBL" id="CP011367">
    <property type="protein sequence ID" value="AKJ95640.1"/>
    <property type="molecule type" value="Genomic_DNA"/>
</dbReference>
<dbReference type="GO" id="GO:0005886">
    <property type="term" value="C:plasma membrane"/>
    <property type="evidence" value="ECO:0007669"/>
    <property type="project" value="TreeGrafter"/>
</dbReference>
<feature type="transmembrane region" description="Helical" evidence="2">
    <location>
        <begin position="562"/>
        <end position="580"/>
    </location>
</feature>
<dbReference type="PANTHER" id="PTHR32063:SF16">
    <property type="entry name" value="CATION EFFLUX SYSTEM (ACRB_ACRD_ACRF FAMILY)"/>
    <property type="match status" value="1"/>
</dbReference>
<keyword evidence="2" id="KW-1133">Transmembrane helix</keyword>
<dbReference type="KEGG" id="tvr:TVD_09840"/>
<evidence type="ECO:0000256" key="2">
    <source>
        <dbReference type="SAM" id="Phobius"/>
    </source>
</evidence>
<dbReference type="Gene3D" id="3.30.70.1320">
    <property type="entry name" value="Multidrug efflux transporter AcrB pore domain like"/>
    <property type="match status" value="1"/>
</dbReference>
<dbReference type="PATRIC" id="fig|106634.4.peg.2017"/>
<reference evidence="3 4" key="1">
    <citation type="submission" date="2015-04" db="EMBL/GenBank/DDBJ databases">
        <title>Complete Sequence for the Genome of the Thioalkalivibrio versutus D301.</title>
        <authorList>
            <person name="Mu T."/>
            <person name="Zhou J."/>
            <person name="Xu X."/>
        </authorList>
    </citation>
    <scope>NUCLEOTIDE SEQUENCE [LARGE SCALE GENOMIC DNA]</scope>
    <source>
        <strain evidence="3 4">D301</strain>
    </source>
</reference>
<feature type="compositionally biased region" description="Basic residues" evidence="1">
    <location>
        <begin position="1425"/>
        <end position="1434"/>
    </location>
</feature>
<proteinExistence type="predicted"/>
<feature type="transmembrane region" description="Helical" evidence="2">
    <location>
        <begin position="1046"/>
        <end position="1066"/>
    </location>
</feature>
<dbReference type="Gene3D" id="3.30.70.1440">
    <property type="entry name" value="Multidrug efflux transporter AcrB pore domain"/>
    <property type="match status" value="1"/>
</dbReference>
<dbReference type="SUPFAM" id="SSF82866">
    <property type="entry name" value="Multidrug efflux transporter AcrB transmembrane domain"/>
    <property type="match status" value="2"/>
</dbReference>
<feature type="transmembrane region" description="Helical" evidence="2">
    <location>
        <begin position="945"/>
        <end position="967"/>
    </location>
</feature>
<dbReference type="SUPFAM" id="SSF82714">
    <property type="entry name" value="Multidrug efflux transporter AcrB TolC docking domain, DN and DC subdomains"/>
    <property type="match status" value="2"/>
</dbReference>
<organism evidence="3 4">
    <name type="scientific">Thioalkalivibrio versutus</name>
    <dbReference type="NCBI Taxonomy" id="106634"/>
    <lineage>
        <taxon>Bacteria</taxon>
        <taxon>Pseudomonadati</taxon>
        <taxon>Pseudomonadota</taxon>
        <taxon>Gammaproteobacteria</taxon>
        <taxon>Chromatiales</taxon>
        <taxon>Ectothiorhodospiraceae</taxon>
        <taxon>Thioalkalivibrio</taxon>
    </lineage>
</organism>
<dbReference type="Gene3D" id="3.30.2090.10">
    <property type="entry name" value="Multidrug efflux transporter AcrB TolC docking domain, DN and DC subdomains"/>
    <property type="match status" value="2"/>
</dbReference>
<evidence type="ECO:0000256" key="1">
    <source>
        <dbReference type="SAM" id="MobiDB-lite"/>
    </source>
</evidence>
<evidence type="ECO:0000313" key="3">
    <source>
        <dbReference type="EMBL" id="AKJ95640.1"/>
    </source>
</evidence>
<name>A0A0G3G383_9GAMM</name>
<feature type="region of interest" description="Disordered" evidence="1">
    <location>
        <begin position="1106"/>
        <end position="1126"/>
    </location>
</feature>
<dbReference type="InterPro" id="IPR027463">
    <property type="entry name" value="AcrB_DN_DC_subdom"/>
</dbReference>
<gene>
    <name evidence="3" type="ORF">TVD_09840</name>
</gene>
<feature type="transmembrane region" description="Helical" evidence="2">
    <location>
        <begin position="34"/>
        <end position="52"/>
    </location>
</feature>
<feature type="transmembrane region" description="Helical" evidence="2">
    <location>
        <begin position="923"/>
        <end position="940"/>
    </location>
</feature>
<feature type="transmembrane region" description="Helical" evidence="2">
    <location>
        <begin position="419"/>
        <end position="443"/>
    </location>
</feature>
<feature type="compositionally biased region" description="Polar residues" evidence="1">
    <location>
        <begin position="1282"/>
        <end position="1304"/>
    </location>
</feature>